<organism evidence="2 3">
    <name type="scientific">Trichoderma semiorbis</name>
    <dbReference type="NCBI Taxonomy" id="1491008"/>
    <lineage>
        <taxon>Eukaryota</taxon>
        <taxon>Fungi</taxon>
        <taxon>Dikarya</taxon>
        <taxon>Ascomycota</taxon>
        <taxon>Pezizomycotina</taxon>
        <taxon>Sordariomycetes</taxon>
        <taxon>Hypocreomycetidae</taxon>
        <taxon>Hypocreales</taxon>
        <taxon>Hypocreaceae</taxon>
        <taxon>Trichoderma</taxon>
    </lineage>
</organism>
<feature type="region of interest" description="Disordered" evidence="1">
    <location>
        <begin position="57"/>
        <end position="151"/>
    </location>
</feature>
<feature type="compositionally biased region" description="Basic residues" evidence="1">
    <location>
        <begin position="12"/>
        <end position="22"/>
    </location>
</feature>
<evidence type="ECO:0000313" key="2">
    <source>
        <dbReference type="EMBL" id="KAH0531495.1"/>
    </source>
</evidence>
<keyword evidence="3" id="KW-1185">Reference proteome</keyword>
<comment type="caution">
    <text evidence="2">The sequence shown here is derived from an EMBL/GenBank/DDBJ whole genome shotgun (WGS) entry which is preliminary data.</text>
</comment>
<feature type="region of interest" description="Disordered" evidence="1">
    <location>
        <begin position="245"/>
        <end position="265"/>
    </location>
</feature>
<reference evidence="2 3" key="1">
    <citation type="submission" date="2021-08" db="EMBL/GenBank/DDBJ databases">
        <title>The highly contiguous genome resource for Trichoderma semiorbis FJ059, a fungal antagonistic to plant pathogens.</title>
        <authorList>
            <person name="Liu T."/>
        </authorList>
    </citation>
    <scope>NUCLEOTIDE SEQUENCE [LARGE SCALE GENOMIC DNA]</scope>
    <source>
        <strain evidence="2 3">FJ059</strain>
    </source>
</reference>
<accession>A0A9P8HWZ9</accession>
<evidence type="ECO:0000256" key="1">
    <source>
        <dbReference type="SAM" id="MobiDB-lite"/>
    </source>
</evidence>
<feature type="compositionally biased region" description="Polar residues" evidence="1">
    <location>
        <begin position="104"/>
        <end position="130"/>
    </location>
</feature>
<dbReference type="EMBL" id="JAIMJC010000001">
    <property type="protein sequence ID" value="KAH0531496.1"/>
    <property type="molecule type" value="Genomic_DNA"/>
</dbReference>
<feature type="compositionally biased region" description="Acidic residues" evidence="1">
    <location>
        <begin position="73"/>
        <end position="85"/>
    </location>
</feature>
<gene>
    <name evidence="2" type="ORF">TsFJ059_000322</name>
</gene>
<feature type="compositionally biased region" description="Basic and acidic residues" evidence="1">
    <location>
        <begin position="1"/>
        <end position="11"/>
    </location>
</feature>
<dbReference type="Proteomes" id="UP000826573">
    <property type="component" value="Unassembled WGS sequence"/>
</dbReference>
<sequence length="265" mass="29546">MPRKAPTERRSSKARVRSRRIPSRTPPMHGSSHEDQVGRPMVRFLLSTYSAEQINRMLDEESRSLSQLSSSPSEEDDEEDGEESTLLELEPQGVPSNPPLDSKASPSSAGTSANEVSKTSMATTSDTPVPQKTEKQIILPTQPASTPTSQLVPAVESRKVSAEGQKIFACGCCGTEDVSLKFTRADELRRHTDDTHHSLAGPDYMNLSTSTYQQQQQQPFGYQHAMQYMFNSSTMQPQQEQHNVADWSDPMQWTNFDGEDNKRLV</sequence>
<feature type="region of interest" description="Disordered" evidence="1">
    <location>
        <begin position="1"/>
        <end position="39"/>
    </location>
</feature>
<evidence type="ECO:0000313" key="3">
    <source>
        <dbReference type="Proteomes" id="UP000826573"/>
    </source>
</evidence>
<proteinExistence type="predicted"/>
<dbReference type="AlphaFoldDB" id="A0A9P8HWZ9"/>
<feature type="compositionally biased region" description="Polar residues" evidence="1">
    <location>
        <begin position="142"/>
        <end position="151"/>
    </location>
</feature>
<protein>
    <submittedName>
        <fullName evidence="2">Uncharacterized protein</fullName>
    </submittedName>
</protein>
<name>A0A9P8HWZ9_9HYPO</name>
<dbReference type="EMBL" id="JAIMJC010000001">
    <property type="protein sequence ID" value="KAH0531495.1"/>
    <property type="molecule type" value="Genomic_DNA"/>
</dbReference>